<evidence type="ECO:0000256" key="5">
    <source>
        <dbReference type="ARBA" id="ARBA00022475"/>
    </source>
</evidence>
<dbReference type="InterPro" id="IPR051413">
    <property type="entry name" value="K/Na_HCN_channel"/>
</dbReference>
<evidence type="ECO:0000256" key="13">
    <source>
        <dbReference type="ARBA" id="ARBA00022989"/>
    </source>
</evidence>
<evidence type="ECO:0000256" key="19">
    <source>
        <dbReference type="ARBA" id="ARBA00023286"/>
    </source>
</evidence>
<gene>
    <name evidence="26" type="primary">HCN3</name>
</gene>
<comment type="catalytic activity">
    <reaction evidence="22">
        <text>Na(+)(in) = Na(+)(out)</text>
        <dbReference type="Rhea" id="RHEA:34963"/>
        <dbReference type="ChEBI" id="CHEBI:29101"/>
    </reaction>
</comment>
<evidence type="ECO:0000313" key="27">
    <source>
        <dbReference type="Proteomes" id="UP000472274"/>
    </source>
</evidence>
<proteinExistence type="inferred from homology"/>
<keyword evidence="18" id="KW-0739">Sodium transport</keyword>
<dbReference type="InterPro" id="IPR005821">
    <property type="entry name" value="Ion_trans_dom"/>
</dbReference>
<dbReference type="Gene3D" id="1.10.287.70">
    <property type="match status" value="1"/>
</dbReference>
<dbReference type="GO" id="GO:0005272">
    <property type="term" value="F:sodium channel activity"/>
    <property type="evidence" value="ECO:0007669"/>
    <property type="project" value="UniProtKB-KW"/>
</dbReference>
<dbReference type="AlphaFoldDB" id="A0A674JWK3"/>
<dbReference type="InterPro" id="IPR014710">
    <property type="entry name" value="RmlC-like_jellyroll"/>
</dbReference>
<reference evidence="26" key="2">
    <citation type="submission" date="2025-09" db="UniProtKB">
        <authorList>
            <consortium name="Ensembl"/>
        </authorList>
    </citation>
    <scope>IDENTIFICATION</scope>
</reference>
<evidence type="ECO:0000259" key="25">
    <source>
        <dbReference type="PROSITE" id="PS50042"/>
    </source>
</evidence>
<dbReference type="InParanoid" id="A0A674JWK3"/>
<keyword evidence="20" id="KW-0407">Ion channel</keyword>
<evidence type="ECO:0000256" key="9">
    <source>
        <dbReference type="ARBA" id="ARBA00022741"/>
    </source>
</evidence>
<organism evidence="26 27">
    <name type="scientific">Terrapene triunguis</name>
    <name type="common">Three-toed box turtle</name>
    <dbReference type="NCBI Taxonomy" id="2587831"/>
    <lineage>
        <taxon>Eukaryota</taxon>
        <taxon>Metazoa</taxon>
        <taxon>Chordata</taxon>
        <taxon>Craniata</taxon>
        <taxon>Vertebrata</taxon>
        <taxon>Euteleostomi</taxon>
        <taxon>Archelosauria</taxon>
        <taxon>Testudinata</taxon>
        <taxon>Testudines</taxon>
        <taxon>Cryptodira</taxon>
        <taxon>Durocryptodira</taxon>
        <taxon>Testudinoidea</taxon>
        <taxon>Emydidae</taxon>
        <taxon>Terrapene</taxon>
    </lineage>
</organism>
<sequence>MEREASPHSGGGGGYILLVELLNERETEAGCHRATPGHQVHLAGSQCCYRAPQTLGLCSLLTDLWLSSAFMHLPTVGARTFPSTARTTRPSHPIPCCLSSSPAPFVAIWSLLSLLPCHCANSFPLGILGWVQTLPLRALVPRLSGCLGAQSWESSCLAWCVVVPADGWRAAGSQPSQVERQMGRCVRVHILAVYLFGTWAVGEEGVCPCPCMHILAVYLFYWDLIMLLLMVGNLIILPVGITFFKDENTPPWIVFNVLSDTFFLADLVLNFRTGIVVEDNTEIILDPHTIKMKYLKSWFLVDFISSIPVDYIFLIVDLETQVESDVYKTARALRIVRFTKILSLLRLLRLSRLIRYIHQWEEIFHMTYDLASAVVRIVNLIGMMLLLCHWDGCLQFLVPMLQDFPEDCWVSINHMVNDSWGKQYSHALFKAMSHMLCIGYGQQAPEGMTDVWLTMLSMIVGATCYAMFIGHATALIQSLDSSRRQYQEKYKQVEQYMSFHKLPGDTRQRIHEYYEHRYQGKMFDEENILGELSEPLKEEIINFNCRNLVANMPLFASADPNFVTATLTKLRFEVFQPGDFIIREGTVGKKMYFIQHGVVSILTKGNKETKLSDGSYFGEICLLTRGRRTASVRADTYCRLYSLSVDNFNEVLEEHPMMRRAFETVAMDRLDRIGKKNSILLRKRAEHSSGAMNNEMIQQIVKHDRDMAHNIQDLQQMAVGRELSGKPVIWEPLVHAPLQTAAATTNVAIALTHQQSLQAHIFLPPSSISSPLSPEATLLTRQVRRSQPSLGGSRPSSVSSQSGVQSHLQTPAANSPSSPMVQSQSPLESGGQKAGHVGLPQPRLVQKGEPLAIAKQPQTGSQPQLSKSRGTSVSTSLLQQPAGAPSPSSEQALPAGRTLHYSLSRATGSHISLLMQPQQLVKHRSIQGLPIGRLTQDVRLLSASQPSLPNKVAQQVDGSSSHQGRKSAGNLTHRSSPSVAGLLTKPPPGVPGQPAHPQQMPSGSLVQSSRPVSGASTPQSPVSMPRHAAGPSRKGSVAFSPEVESGKPKLPSNI</sequence>
<dbReference type="PROSITE" id="PS50042">
    <property type="entry name" value="CNMP_BINDING_3"/>
    <property type="match status" value="1"/>
</dbReference>
<keyword evidence="10" id="KW-0631">Potassium channel</keyword>
<evidence type="ECO:0000256" key="22">
    <source>
        <dbReference type="ARBA" id="ARBA00036239"/>
    </source>
</evidence>
<evidence type="ECO:0000256" key="6">
    <source>
        <dbReference type="ARBA" id="ARBA00022538"/>
    </source>
</evidence>
<evidence type="ECO:0000256" key="8">
    <source>
        <dbReference type="ARBA" id="ARBA00022692"/>
    </source>
</evidence>
<dbReference type="Gene3D" id="1.10.287.630">
    <property type="entry name" value="Helix hairpin bin"/>
    <property type="match status" value="1"/>
</dbReference>
<keyword evidence="19" id="KW-1071">Ligand-gated ion channel</keyword>
<feature type="domain" description="Cyclic nucleotide-binding" evidence="25">
    <location>
        <begin position="554"/>
        <end position="660"/>
    </location>
</feature>
<keyword evidence="17" id="KW-0114">cAMP</keyword>
<evidence type="ECO:0000256" key="23">
    <source>
        <dbReference type="SAM" id="MobiDB-lite"/>
    </source>
</evidence>
<dbReference type="InterPro" id="IPR000595">
    <property type="entry name" value="cNMP-bd_dom"/>
</dbReference>
<evidence type="ECO:0000256" key="24">
    <source>
        <dbReference type="SAM" id="Phobius"/>
    </source>
</evidence>
<evidence type="ECO:0000256" key="1">
    <source>
        <dbReference type="ARBA" id="ARBA00004651"/>
    </source>
</evidence>
<keyword evidence="12" id="KW-0630">Potassium</keyword>
<evidence type="ECO:0000256" key="4">
    <source>
        <dbReference type="ARBA" id="ARBA00022461"/>
    </source>
</evidence>
<feature type="compositionally biased region" description="Polar residues" evidence="23">
    <location>
        <begin position="1000"/>
        <end position="1022"/>
    </location>
</feature>
<dbReference type="InterPro" id="IPR018490">
    <property type="entry name" value="cNMP-bd_dom_sf"/>
</dbReference>
<keyword evidence="13 24" id="KW-1133">Transmembrane helix</keyword>
<accession>A0A674JWK3</accession>
<feature type="region of interest" description="Disordered" evidence="23">
    <location>
        <begin position="946"/>
        <end position="1054"/>
    </location>
</feature>
<dbReference type="FunFam" id="2.60.120.10:FF:000007">
    <property type="entry name" value="Putative potassium/sodium hyperpolarization-activated cyclic nucleotide-gated channel 2"/>
    <property type="match status" value="1"/>
</dbReference>
<evidence type="ECO:0000313" key="26">
    <source>
        <dbReference type="Ensembl" id="ENSTMTP00000024432.1"/>
    </source>
</evidence>
<feature type="compositionally biased region" description="Low complexity" evidence="23">
    <location>
        <begin position="788"/>
        <end position="806"/>
    </location>
</feature>
<dbReference type="Gene3D" id="2.60.120.10">
    <property type="entry name" value="Jelly Rolls"/>
    <property type="match status" value="1"/>
</dbReference>
<dbReference type="Proteomes" id="UP000472274">
    <property type="component" value="Unplaced"/>
</dbReference>
<comment type="subcellular location">
    <subcellularLocation>
        <location evidence="1">Cell membrane</location>
        <topology evidence="1">Multi-pass membrane protein</topology>
    </subcellularLocation>
</comment>
<dbReference type="GO" id="GO:0030552">
    <property type="term" value="F:cAMP binding"/>
    <property type="evidence" value="ECO:0007669"/>
    <property type="project" value="UniProtKB-KW"/>
</dbReference>
<keyword evidence="3" id="KW-0813">Transport</keyword>
<feature type="transmembrane region" description="Helical" evidence="24">
    <location>
        <begin position="451"/>
        <end position="476"/>
    </location>
</feature>
<name>A0A674JWK3_9SAUR</name>
<dbReference type="GeneTree" id="ENSGT00940000154743"/>
<feature type="compositionally biased region" description="Low complexity" evidence="23">
    <location>
        <begin position="815"/>
        <end position="826"/>
    </location>
</feature>
<dbReference type="PROSITE" id="PS00888">
    <property type="entry name" value="CNMP_BINDING_1"/>
    <property type="match status" value="1"/>
</dbReference>
<dbReference type="Ensembl" id="ENSTMTT00000025287.1">
    <property type="protein sequence ID" value="ENSTMTP00000024432.1"/>
    <property type="gene ID" value="ENSTMTG00000017761.1"/>
</dbReference>
<keyword evidence="9" id="KW-0547">Nucleotide-binding</keyword>
<evidence type="ECO:0000256" key="20">
    <source>
        <dbReference type="ARBA" id="ARBA00023303"/>
    </source>
</evidence>
<evidence type="ECO:0000256" key="10">
    <source>
        <dbReference type="ARBA" id="ARBA00022826"/>
    </source>
</evidence>
<evidence type="ECO:0000256" key="15">
    <source>
        <dbReference type="ARBA" id="ARBA00023065"/>
    </source>
</evidence>
<feature type="transmembrane region" description="Helical" evidence="24">
    <location>
        <begin position="219"/>
        <end position="244"/>
    </location>
</feature>
<dbReference type="PANTHER" id="PTHR45689">
    <property type="entry name" value="I[[H]] CHANNEL, ISOFORM E"/>
    <property type="match status" value="1"/>
</dbReference>
<comment type="catalytic activity">
    <reaction evidence="21">
        <text>K(+)(in) = K(+)(out)</text>
        <dbReference type="Rhea" id="RHEA:29463"/>
        <dbReference type="ChEBI" id="CHEBI:29103"/>
    </reaction>
</comment>
<dbReference type="FunFam" id="1.10.287.70:FF:000031">
    <property type="entry name" value="Potassium/sodium hyperpolarization-activated cyclic nucleotide-gated channel 1, putative"/>
    <property type="match status" value="1"/>
</dbReference>
<dbReference type="CDD" id="cd00038">
    <property type="entry name" value="CAP_ED"/>
    <property type="match status" value="1"/>
</dbReference>
<dbReference type="InterPro" id="IPR003938">
    <property type="entry name" value="K_chnl_volt-dep_EAG/ELK/ERG"/>
</dbReference>
<keyword evidence="5" id="KW-1003">Cell membrane</keyword>
<keyword evidence="11" id="KW-0851">Voltage-gated channel</keyword>
<dbReference type="PRINTS" id="PR01463">
    <property type="entry name" value="EAGCHANLFMLY"/>
</dbReference>
<dbReference type="GO" id="GO:0098855">
    <property type="term" value="C:HCN channel complex"/>
    <property type="evidence" value="ECO:0007669"/>
    <property type="project" value="TreeGrafter"/>
</dbReference>
<dbReference type="FunFam" id="1.10.287.630:FF:000002">
    <property type="entry name" value="Potassium/sodium hyperpolarization-activated cyclic nucleotide-gated channel 4"/>
    <property type="match status" value="1"/>
</dbReference>
<protein>
    <recommendedName>
        <fullName evidence="25">Cyclic nucleotide-binding domain-containing protein</fullName>
    </recommendedName>
</protein>
<feature type="compositionally biased region" description="Polar residues" evidence="23">
    <location>
        <begin position="969"/>
        <end position="978"/>
    </location>
</feature>
<dbReference type="GO" id="GO:0005249">
    <property type="term" value="F:voltage-gated potassium channel activity"/>
    <property type="evidence" value="ECO:0007669"/>
    <property type="project" value="InterPro"/>
</dbReference>
<feature type="region of interest" description="Disordered" evidence="23">
    <location>
        <begin position="855"/>
        <end position="893"/>
    </location>
</feature>
<evidence type="ECO:0000256" key="14">
    <source>
        <dbReference type="ARBA" id="ARBA00023053"/>
    </source>
</evidence>
<evidence type="ECO:0000256" key="12">
    <source>
        <dbReference type="ARBA" id="ARBA00022958"/>
    </source>
</evidence>
<comment type="similarity">
    <text evidence="2">Belongs to the potassium channel HCN family.</text>
</comment>
<evidence type="ECO:0000256" key="16">
    <source>
        <dbReference type="ARBA" id="ARBA00023136"/>
    </source>
</evidence>
<feature type="region of interest" description="Disordered" evidence="23">
    <location>
        <begin position="784"/>
        <end position="840"/>
    </location>
</feature>
<dbReference type="SUPFAM" id="SSF51206">
    <property type="entry name" value="cAMP-binding domain-like"/>
    <property type="match status" value="1"/>
</dbReference>
<dbReference type="GO" id="GO:0030424">
    <property type="term" value="C:axon"/>
    <property type="evidence" value="ECO:0007669"/>
    <property type="project" value="TreeGrafter"/>
</dbReference>
<evidence type="ECO:0000256" key="17">
    <source>
        <dbReference type="ARBA" id="ARBA00023149"/>
    </source>
</evidence>
<keyword evidence="15" id="KW-0406">Ion transport</keyword>
<keyword evidence="27" id="KW-1185">Reference proteome</keyword>
<feature type="compositionally biased region" description="Polar residues" evidence="23">
    <location>
        <begin position="946"/>
        <end position="962"/>
    </location>
</feature>
<dbReference type="GO" id="GO:0003254">
    <property type="term" value="P:regulation of membrane depolarization"/>
    <property type="evidence" value="ECO:0007669"/>
    <property type="project" value="TreeGrafter"/>
</dbReference>
<dbReference type="SUPFAM" id="SSF81324">
    <property type="entry name" value="Voltage-gated potassium channels"/>
    <property type="match status" value="1"/>
</dbReference>
<dbReference type="Pfam" id="PF00520">
    <property type="entry name" value="Ion_trans"/>
    <property type="match status" value="1"/>
</dbReference>
<reference evidence="26" key="1">
    <citation type="submission" date="2025-08" db="UniProtKB">
        <authorList>
            <consortium name="Ensembl"/>
        </authorList>
    </citation>
    <scope>IDENTIFICATION</scope>
</reference>
<evidence type="ECO:0000256" key="7">
    <source>
        <dbReference type="ARBA" id="ARBA00022566"/>
    </source>
</evidence>
<keyword evidence="14" id="KW-0915">Sodium</keyword>
<dbReference type="GO" id="GO:0030425">
    <property type="term" value="C:dendrite"/>
    <property type="evidence" value="ECO:0007669"/>
    <property type="project" value="TreeGrafter"/>
</dbReference>
<evidence type="ECO:0000256" key="21">
    <source>
        <dbReference type="ARBA" id="ARBA00034430"/>
    </source>
</evidence>
<evidence type="ECO:0000256" key="11">
    <source>
        <dbReference type="ARBA" id="ARBA00022882"/>
    </source>
</evidence>
<keyword evidence="6" id="KW-0633">Potassium transport</keyword>
<dbReference type="Pfam" id="PF00027">
    <property type="entry name" value="cNMP_binding"/>
    <property type="match status" value="1"/>
</dbReference>
<keyword evidence="4" id="KW-0894">Sodium channel</keyword>
<evidence type="ECO:0000256" key="3">
    <source>
        <dbReference type="ARBA" id="ARBA00022448"/>
    </source>
</evidence>
<dbReference type="PANTHER" id="PTHR45689:SF7">
    <property type="entry name" value="POTASSIUM_SODIUM HYPERPOLARIZATION-ACTIVATED CYCLIC NUCLEOTIDE-GATED CHANNEL 3"/>
    <property type="match status" value="1"/>
</dbReference>
<keyword evidence="16 24" id="KW-0472">Membrane</keyword>
<evidence type="ECO:0000256" key="18">
    <source>
        <dbReference type="ARBA" id="ARBA00023201"/>
    </source>
</evidence>
<dbReference type="InterPro" id="IPR018488">
    <property type="entry name" value="cNMP-bd_CS"/>
</dbReference>
<keyword evidence="8 24" id="KW-0812">Transmembrane</keyword>
<feature type="compositionally biased region" description="Polar residues" evidence="23">
    <location>
        <begin position="856"/>
        <end position="879"/>
    </location>
</feature>
<keyword evidence="7" id="KW-0116">cAMP-binding</keyword>
<evidence type="ECO:0000256" key="2">
    <source>
        <dbReference type="ARBA" id="ARBA00006305"/>
    </source>
</evidence>
<dbReference type="SMART" id="SM00100">
    <property type="entry name" value="cNMP"/>
    <property type="match status" value="1"/>
</dbReference>